<evidence type="ECO:0000313" key="2">
    <source>
        <dbReference type="EMBL" id="KNC73133.1"/>
    </source>
</evidence>
<dbReference type="EMBL" id="KQ246036">
    <property type="protein sequence ID" value="KNC73133.1"/>
    <property type="molecule type" value="Genomic_DNA"/>
</dbReference>
<dbReference type="Proteomes" id="UP000054560">
    <property type="component" value="Unassembled WGS sequence"/>
</dbReference>
<dbReference type="RefSeq" id="XP_014147035.1">
    <property type="nucleotide sequence ID" value="XM_014291560.1"/>
</dbReference>
<dbReference type="AlphaFoldDB" id="A0A0L0FAL5"/>
<feature type="non-terminal residue" evidence="2">
    <location>
        <position position="70"/>
    </location>
</feature>
<feature type="region of interest" description="Disordered" evidence="1">
    <location>
        <begin position="1"/>
        <end position="70"/>
    </location>
</feature>
<proteinExistence type="predicted"/>
<keyword evidence="3" id="KW-1185">Reference proteome</keyword>
<gene>
    <name evidence="2" type="ORF">SARC_14309</name>
</gene>
<protein>
    <submittedName>
        <fullName evidence="2">Uncharacterized protein</fullName>
    </submittedName>
</protein>
<name>A0A0L0FAL5_9EUKA</name>
<evidence type="ECO:0000313" key="3">
    <source>
        <dbReference type="Proteomes" id="UP000054560"/>
    </source>
</evidence>
<reference evidence="2 3" key="1">
    <citation type="submission" date="2011-02" db="EMBL/GenBank/DDBJ databases">
        <title>The Genome Sequence of Sphaeroforma arctica JP610.</title>
        <authorList>
            <consortium name="The Broad Institute Genome Sequencing Platform"/>
            <person name="Russ C."/>
            <person name="Cuomo C."/>
            <person name="Young S.K."/>
            <person name="Zeng Q."/>
            <person name="Gargeya S."/>
            <person name="Alvarado L."/>
            <person name="Berlin A."/>
            <person name="Chapman S.B."/>
            <person name="Chen Z."/>
            <person name="Freedman E."/>
            <person name="Gellesch M."/>
            <person name="Goldberg J."/>
            <person name="Griggs A."/>
            <person name="Gujja S."/>
            <person name="Heilman E."/>
            <person name="Heiman D."/>
            <person name="Howarth C."/>
            <person name="Mehta T."/>
            <person name="Neiman D."/>
            <person name="Pearson M."/>
            <person name="Roberts A."/>
            <person name="Saif S."/>
            <person name="Shea T."/>
            <person name="Shenoy N."/>
            <person name="Sisk P."/>
            <person name="Stolte C."/>
            <person name="Sykes S."/>
            <person name="White J."/>
            <person name="Yandava C."/>
            <person name="Burger G."/>
            <person name="Gray M.W."/>
            <person name="Holland P.W.H."/>
            <person name="King N."/>
            <person name="Lang F.B.F."/>
            <person name="Roger A.J."/>
            <person name="Ruiz-Trillo I."/>
            <person name="Haas B."/>
            <person name="Nusbaum C."/>
            <person name="Birren B."/>
        </authorList>
    </citation>
    <scope>NUCLEOTIDE SEQUENCE [LARGE SCALE GENOMIC DNA]</scope>
    <source>
        <strain evidence="2 3">JP610</strain>
    </source>
</reference>
<sequence>MATKGCAKVSPVVSPKVKPKDMFSLGTEESNRGHFNLGVSETSSSSSKGNGGFQLGEEENSQSSKGKFFT</sequence>
<evidence type="ECO:0000256" key="1">
    <source>
        <dbReference type="SAM" id="MobiDB-lite"/>
    </source>
</evidence>
<organism evidence="2 3">
    <name type="scientific">Sphaeroforma arctica JP610</name>
    <dbReference type="NCBI Taxonomy" id="667725"/>
    <lineage>
        <taxon>Eukaryota</taxon>
        <taxon>Ichthyosporea</taxon>
        <taxon>Ichthyophonida</taxon>
        <taxon>Sphaeroforma</taxon>
    </lineage>
</organism>
<dbReference type="GeneID" id="25914813"/>
<accession>A0A0L0FAL5</accession>
<feature type="compositionally biased region" description="Polar residues" evidence="1">
    <location>
        <begin position="61"/>
        <end position="70"/>
    </location>
</feature>